<dbReference type="InterPro" id="IPR015947">
    <property type="entry name" value="PUA-like_sf"/>
</dbReference>
<comment type="caution">
    <text evidence="2">The sequence shown here is derived from an EMBL/GenBank/DDBJ whole genome shotgun (WGS) entry which is preliminary data.</text>
</comment>
<keyword evidence="3" id="KW-1185">Reference proteome</keyword>
<dbReference type="Gene3D" id="3.10.590.10">
    <property type="entry name" value="ph1033 like domains"/>
    <property type="match status" value="1"/>
</dbReference>
<dbReference type="PANTHER" id="PTHR14087:SF7">
    <property type="entry name" value="THYMOCYTE NUCLEAR PROTEIN 1"/>
    <property type="match status" value="1"/>
</dbReference>
<name>A0AAW9PZY5_9CYAN</name>
<dbReference type="Proteomes" id="UP001333818">
    <property type="component" value="Unassembled WGS sequence"/>
</dbReference>
<dbReference type="InterPro" id="IPR002740">
    <property type="entry name" value="EVE_domain"/>
</dbReference>
<reference evidence="2" key="1">
    <citation type="submission" date="2024-01" db="EMBL/GenBank/DDBJ databases">
        <title>Bank of Algae and Cyanobacteria of the Azores (BACA) strain genomes.</title>
        <authorList>
            <person name="Luz R."/>
            <person name="Cordeiro R."/>
            <person name="Fonseca A."/>
            <person name="Goncalves V."/>
        </authorList>
    </citation>
    <scope>NUCLEOTIDE SEQUENCE</scope>
    <source>
        <strain evidence="2">BACA0141</strain>
    </source>
</reference>
<organism evidence="2 3">
    <name type="scientific">Tumidithrix elongata BACA0141</name>
    <dbReference type="NCBI Taxonomy" id="2716417"/>
    <lineage>
        <taxon>Bacteria</taxon>
        <taxon>Bacillati</taxon>
        <taxon>Cyanobacteriota</taxon>
        <taxon>Cyanophyceae</taxon>
        <taxon>Pseudanabaenales</taxon>
        <taxon>Pseudanabaenaceae</taxon>
        <taxon>Tumidithrix</taxon>
        <taxon>Tumidithrix elongata</taxon>
    </lineage>
</organism>
<dbReference type="AlphaFoldDB" id="A0AAW9PZY5"/>
<sequence length="134" mass="15115">MAYWLLKSEPDVYSYADLERDGKTIWDGVNNNLALKHIRTMAPGDLALIYHTSEERRAVGIAEVISQPYADPKLNEPKRAVVDVKAVRSLSRPVTLAQIKQDSRFEGFDLIRISRLSVVPVSEAHWQLILDLGS</sequence>
<dbReference type="SUPFAM" id="SSF88697">
    <property type="entry name" value="PUA domain-like"/>
    <property type="match status" value="1"/>
</dbReference>
<dbReference type="InterPro" id="IPR047197">
    <property type="entry name" value="THYN1-like_EVE"/>
</dbReference>
<protein>
    <submittedName>
        <fullName evidence="2">EVE domain-containing protein</fullName>
    </submittedName>
</protein>
<dbReference type="InterPro" id="IPR052181">
    <property type="entry name" value="5hmC_binding"/>
</dbReference>
<evidence type="ECO:0000313" key="2">
    <source>
        <dbReference type="EMBL" id="MEE3718577.1"/>
    </source>
</evidence>
<dbReference type="PANTHER" id="PTHR14087">
    <property type="entry name" value="THYMOCYTE NUCLEAR PROTEIN 1"/>
    <property type="match status" value="1"/>
</dbReference>
<dbReference type="Pfam" id="PF01878">
    <property type="entry name" value="EVE"/>
    <property type="match status" value="1"/>
</dbReference>
<proteinExistence type="predicted"/>
<evidence type="ECO:0000259" key="1">
    <source>
        <dbReference type="Pfam" id="PF01878"/>
    </source>
</evidence>
<evidence type="ECO:0000313" key="3">
    <source>
        <dbReference type="Proteomes" id="UP001333818"/>
    </source>
</evidence>
<gene>
    <name evidence="2" type="ORF">V2H45_17695</name>
</gene>
<accession>A0AAW9PZY5</accession>
<feature type="domain" description="EVE" evidence="1">
    <location>
        <begin position="2"/>
        <end position="131"/>
    </location>
</feature>
<dbReference type="CDD" id="cd21133">
    <property type="entry name" value="EVE"/>
    <property type="match status" value="1"/>
</dbReference>
<dbReference type="EMBL" id="JAZBJZ010000083">
    <property type="protein sequence ID" value="MEE3718577.1"/>
    <property type="molecule type" value="Genomic_DNA"/>
</dbReference>
<dbReference type="RefSeq" id="WP_330485010.1">
    <property type="nucleotide sequence ID" value="NZ_JAZBJZ010000083.1"/>
</dbReference>